<accession>A0ABN9VMP3</accession>
<reference evidence="2" key="1">
    <citation type="submission" date="2023-10" db="EMBL/GenBank/DDBJ databases">
        <authorList>
            <person name="Chen Y."/>
            <person name="Shah S."/>
            <person name="Dougan E. K."/>
            <person name="Thang M."/>
            <person name="Chan C."/>
        </authorList>
    </citation>
    <scope>NUCLEOTIDE SEQUENCE [LARGE SCALE GENOMIC DNA]</scope>
</reference>
<dbReference type="InterPro" id="IPR043128">
    <property type="entry name" value="Rev_trsase/Diguanyl_cyclase"/>
</dbReference>
<dbReference type="SUPFAM" id="SSF56672">
    <property type="entry name" value="DNA/RNA polymerases"/>
    <property type="match status" value="1"/>
</dbReference>
<sequence length="1333" mass="145361">AVTYDGGGGSDNTLGVVFYAGEVAWNRHLNLGRVALLEGDHVIYTADGDLYIVTVSNCPDAQAARFGGHGPPPPGIDPQQVYRFRAEPTDAEVAQLTAEAEQVALAECRRRAQATGNPELLVNLRPLVLPGGGAAAALAIAPAGPAVGLLRGAPVGAAAAPAAEPAGAWRAAMCEGGYRVGDEVPGHLPTAARVQSRDIHVLPDGAGLFVELVPPSRLAAFLRKAVDADARVLLIVRDAQGRRDLPWNRMVEMTRQGDFGSDWALRGPRTAAWCMRYLQREALRIEGHHEHFRQVCKLGASDWGVQEHFQLSQQIKAATCQDQLDGTNLISIEMKFRRLRTIEFAHWGKAKDAESKGVGGKMSLEEQAAFSGLSRATSSPDLIEYVRADVEKEAKLHKSLRLAREVMGLLMLKTSAVNGDVVHVASFLCPTRRIARSSIGAWAVGYPVDCGSGWARAPLQLRVAGGAYTVEQSSLGSYAPALLSLPDVSAAPVPLADVWGKGGLSKVELFVQQSLLSPSEAAARLRQDSVPVPYSGPKLRDQKCWSSFVQLLRESHLIEYALEDGMRADILFVKKKGGRLRMVADCRRSNEVLVEPDGVRLATGGAFGCLEMLDDDSELTIEGADLKDAFYHLELQEALRYAFALRPVRAGMMGVSVVGAKSVKASALLCPRLRVVPMGWSWAMWWCQWLMERVAEASGCDDASRLRVGRPAPSLSPACHLEYVDSHVSIGYDAEVVRTNVARMMQELERRGLVVTREAHLGEVDGEFSVLGWALSSTGRFSSSASRLWRARLAARALVRRGRCPGRDLERVIGHVVFIALAQREGLSIFESCFRFIQECYNREVPLWSQVGQELLAWDGVAPLLWRDLRAPWSPCVGCVDAPPRWLGACEAVWEVGAVREVGRHSERWRYGRAERLPPRRRARAAELAAEGAAGAAEGLRARLGAELPSGSSGQSLGPPLERDLSQFPEVLRRVLEKSKWQVTGRRKWDRLEGMPVLEDQYQEPAYDLGGQPRSLELEPMSNTPGLDRNLDPVEPHLEPEPSVSIPGSRVRTGKHPAAWVLGGASMPTLARRRGPASPPPALLPALRAQTPEAAPAAASLAPIQRARLGELPAGVLVLNAASVRTGAGRQACTNMPNGFGQGFEQQRRQVSAPALLDDAARDYLHKTFEEGWRQTRANRMIAAVAWRDPRFDKTGPFDLQIRALVSARRLGGAAANAPLFSATQAEVSRAWRGAIQALKLGTIGACLACQPRHSGPSRDFAATLRDLEQIRRRRRWKSWSPWQRCEKGRRPTVQIHRLPSAQRRHAAACGLAQTARRRGQPSALAPVCPTQR</sequence>
<keyword evidence="3" id="KW-1185">Reference proteome</keyword>
<dbReference type="Gene3D" id="3.10.10.10">
    <property type="entry name" value="HIV Type 1 Reverse Transcriptase, subunit A, domain 1"/>
    <property type="match status" value="1"/>
</dbReference>
<evidence type="ECO:0000313" key="2">
    <source>
        <dbReference type="EMBL" id="CAK0874607.1"/>
    </source>
</evidence>
<gene>
    <name evidence="2" type="ORF">PCOR1329_LOCUS59446</name>
</gene>
<dbReference type="Proteomes" id="UP001189429">
    <property type="component" value="Unassembled WGS sequence"/>
</dbReference>
<feature type="compositionally biased region" description="Basic and acidic residues" evidence="1">
    <location>
        <begin position="1029"/>
        <end position="1040"/>
    </location>
</feature>
<evidence type="ECO:0000256" key="1">
    <source>
        <dbReference type="SAM" id="MobiDB-lite"/>
    </source>
</evidence>
<dbReference type="InterPro" id="IPR043502">
    <property type="entry name" value="DNA/RNA_pol_sf"/>
</dbReference>
<dbReference type="Gene3D" id="3.30.70.270">
    <property type="match status" value="1"/>
</dbReference>
<feature type="non-terminal residue" evidence="2">
    <location>
        <position position="1"/>
    </location>
</feature>
<feature type="region of interest" description="Disordered" evidence="1">
    <location>
        <begin position="1009"/>
        <end position="1051"/>
    </location>
</feature>
<name>A0ABN9VMP3_9DINO</name>
<proteinExistence type="predicted"/>
<protein>
    <recommendedName>
        <fullName evidence="4">RNA-directed RNA polymerase</fullName>
    </recommendedName>
</protein>
<evidence type="ECO:0008006" key="4">
    <source>
        <dbReference type="Google" id="ProtNLM"/>
    </source>
</evidence>
<comment type="caution">
    <text evidence="2">The sequence shown here is derived from an EMBL/GenBank/DDBJ whole genome shotgun (WGS) entry which is preliminary data.</text>
</comment>
<evidence type="ECO:0000313" key="3">
    <source>
        <dbReference type="Proteomes" id="UP001189429"/>
    </source>
</evidence>
<dbReference type="EMBL" id="CAUYUJ010017411">
    <property type="protein sequence ID" value="CAK0874607.1"/>
    <property type="molecule type" value="Genomic_DNA"/>
</dbReference>
<organism evidence="2 3">
    <name type="scientific">Prorocentrum cordatum</name>
    <dbReference type="NCBI Taxonomy" id="2364126"/>
    <lineage>
        <taxon>Eukaryota</taxon>
        <taxon>Sar</taxon>
        <taxon>Alveolata</taxon>
        <taxon>Dinophyceae</taxon>
        <taxon>Prorocentrales</taxon>
        <taxon>Prorocentraceae</taxon>
        <taxon>Prorocentrum</taxon>
    </lineage>
</organism>